<keyword evidence="1" id="KW-0347">Helicase</keyword>
<dbReference type="Proteomes" id="UP000266272">
    <property type="component" value="Unassembled WGS sequence"/>
</dbReference>
<evidence type="ECO:0000313" key="7">
    <source>
        <dbReference type="Proteomes" id="UP000266272"/>
    </source>
</evidence>
<sequence length="1282" mass="143622">MNSDNYQKHVPLSEGHNLPKYVTHWIGSHEDFESEVLSGPSDLGDEEKPAQAPVYEPLPPSDFLELPAASKISLHVRSGQLDHKFSDDSREEWRSQPEIPHSQELMARHPPIPPQNPVDTLPPSKLEYLAAHYQLNRYEAVEPLRDIVMRFRSKPNAKEAATACIYTNVRPTGYLLSRLGACCRVTFSTERSPVPIDWRVSNRLTPGTLVALSPSSDCFRRICIVATVATRSFNGRAKPTEDNPESPPQIELFWANPDEAVIDVAADLVMLEANIGYFESVRYTMVGLQHAAVYQTSLDKYVVECPPSVGSARYLAGIQRVAPEKASLLDDSQQKAFTAMTTQEFSVIQGPPGTGKTYTSIVAIQSYVETLKKCQRSRPAPIILAAQTNHALDQLLELCIQSRVGKIVRLGGQSNSPIVRQESLSNLRSSSSFRQADRQGQVSFKQICGMIEKWFDLYSRDIIYFEQFRDAGCITEEQFISIVQGFDADSYWEEYDDEDVDGCERKYTFAWLGGCGWKRSGIDTMLPVNEIEEKLEKYNDSRDDDPDEVEAPQQGPVPDDAGFRLRGLFLPIAPVHTITPLPDDSEYQGGWQNHAQEQLGMYSDLYDIARMSRAAVYYRLKTLLRDRAIAAIRNLLQDYKEVCETLKVNRLQNDLHVIQREGIQIVGCTTTGLAKYRGLLATLMPRVMLIEEAAETREANIAAAMFPSLEQLILVGDHQQLTPHIDVRFLAKEPYNLQVSMFERLVKLRFPYQTLEVQRRMIPRIREVVQTFYPMLKDHPDVRDPAKRSPVPGMGGTNLWWFQHRWPESRGDSFSFANAKEADMIVNFVKYLLVHGVRPHHITVLTYYNAQVNLVKKLLREEQVVEIDALEHFVRTVDGFQGEENDIIILSLVRSPQDRLAAGFVEDENRAIVATSRAKCGMYVFGNAQNIIGSSDCSQQTWQKVLRAFGTQTGNFLPVTCNAHGDVTTIETVEDWENVSAGGCKNPCNGKCPNGHECLDQCHAKDQEHRTTCEGSCLRVLICGHRCVMLCNEPCQCSTRCNKTSSYKGKQASSPPSQPRAEQAAVKPPPYVQRTEQVAVKSPPPRHGMGQTPSKNLYRTRPHLTPARSPFPANKAPNTKGHWVELTAEEMMEIGYRNFTSQESYDAVALPQIKKLPVNPALLPSDGAARSAQATQATRASRKTHNVQATPPARATPPTRVTPPAQETRTTQAPRTLADLWTPAAIKQRHVELLQMEDAGRKARAAPAPLPKDVDDVFCSPNANAAKEQTDEEDLIDFGTDA</sequence>
<dbReference type="EMBL" id="PXOA01000353">
    <property type="protein sequence ID" value="RFU76412.1"/>
    <property type="molecule type" value="Genomic_DNA"/>
</dbReference>
<dbReference type="SUPFAM" id="SSF52540">
    <property type="entry name" value="P-loop containing nucleoside triphosphate hydrolases"/>
    <property type="match status" value="1"/>
</dbReference>
<evidence type="ECO:0000259" key="3">
    <source>
        <dbReference type="Pfam" id="PF13086"/>
    </source>
</evidence>
<feature type="region of interest" description="Disordered" evidence="2">
    <location>
        <begin position="1164"/>
        <end position="1211"/>
    </location>
</feature>
<proteinExistence type="predicted"/>
<keyword evidence="1" id="KW-0547">Nucleotide-binding</keyword>
<feature type="domain" description="DNA2/NAM7 helicase-like C-terminal" evidence="4">
    <location>
        <begin position="737"/>
        <end position="928"/>
    </location>
</feature>
<reference evidence="6 7" key="1">
    <citation type="journal article" date="2018" name="PLoS Pathog.">
        <title>Evolution of structural diversity of trichothecenes, a family of toxins produced by plant pathogenic and entomopathogenic fungi.</title>
        <authorList>
            <person name="Proctor R.H."/>
            <person name="McCormick S.P."/>
            <person name="Kim H.S."/>
            <person name="Cardoza R.E."/>
            <person name="Stanley A.M."/>
            <person name="Lindo L."/>
            <person name="Kelly A."/>
            <person name="Brown D.W."/>
            <person name="Lee T."/>
            <person name="Vaughan M.M."/>
            <person name="Alexander N.J."/>
            <person name="Busman M."/>
            <person name="Gutierrez S."/>
        </authorList>
    </citation>
    <scope>NUCLEOTIDE SEQUENCE [LARGE SCALE GENOMIC DNA]</scope>
    <source>
        <strain evidence="6 7">IBT 40837</strain>
    </source>
</reference>
<evidence type="ECO:0000313" key="6">
    <source>
        <dbReference type="EMBL" id="RFU76412.1"/>
    </source>
</evidence>
<dbReference type="InterPro" id="IPR041679">
    <property type="entry name" value="DNA2/NAM7-like_C"/>
</dbReference>
<accession>A0A395NJX0</accession>
<feature type="compositionally biased region" description="Low complexity" evidence="2">
    <location>
        <begin position="1168"/>
        <end position="1179"/>
    </location>
</feature>
<dbReference type="OrthoDB" id="409395at2759"/>
<dbReference type="InterPro" id="IPR041677">
    <property type="entry name" value="DNA2/NAM7_AAA_11"/>
</dbReference>
<dbReference type="PANTHER" id="PTHR10887:SF341">
    <property type="entry name" value="NFX1-TYPE ZINC FINGER-CONTAINING PROTEIN 1"/>
    <property type="match status" value="1"/>
</dbReference>
<dbReference type="PANTHER" id="PTHR10887">
    <property type="entry name" value="DNA2/NAM7 HELICASE FAMILY"/>
    <property type="match status" value="1"/>
</dbReference>
<evidence type="ECO:0000256" key="2">
    <source>
        <dbReference type="SAM" id="MobiDB-lite"/>
    </source>
</evidence>
<feature type="domain" description="DNA2/NAM7 helicase helicase" evidence="3">
    <location>
        <begin position="329"/>
        <end position="725"/>
    </location>
</feature>
<dbReference type="InterPro" id="IPR045055">
    <property type="entry name" value="DNA2/NAM7-like"/>
</dbReference>
<protein>
    <recommendedName>
        <fullName evidence="8">Helicase required for RNAi-mediated heterochromatin assembly 1</fullName>
    </recommendedName>
</protein>
<dbReference type="GO" id="GO:0031380">
    <property type="term" value="C:nuclear RNA-directed RNA polymerase complex"/>
    <property type="evidence" value="ECO:0007669"/>
    <property type="project" value="TreeGrafter"/>
</dbReference>
<comment type="caution">
    <text evidence="6">The sequence shown here is derived from an EMBL/GenBank/DDBJ whole genome shotgun (WGS) entry which is preliminary data.</text>
</comment>
<dbReference type="InterPro" id="IPR047187">
    <property type="entry name" value="SF1_C_Upf1"/>
</dbReference>
<gene>
    <name evidence="6" type="ORF">TARUN_5854</name>
</gene>
<dbReference type="Pfam" id="PF25396">
    <property type="entry name" value="ZNFX1"/>
    <property type="match status" value="1"/>
</dbReference>
<organism evidence="6 7">
    <name type="scientific">Trichoderma arundinaceum</name>
    <dbReference type="NCBI Taxonomy" id="490622"/>
    <lineage>
        <taxon>Eukaryota</taxon>
        <taxon>Fungi</taxon>
        <taxon>Dikarya</taxon>
        <taxon>Ascomycota</taxon>
        <taxon>Pezizomycotina</taxon>
        <taxon>Sordariomycetes</taxon>
        <taxon>Hypocreomycetidae</taxon>
        <taxon>Hypocreales</taxon>
        <taxon>Hypocreaceae</taxon>
        <taxon>Trichoderma</taxon>
    </lineage>
</organism>
<feature type="region of interest" description="Disordered" evidence="2">
    <location>
        <begin position="539"/>
        <end position="559"/>
    </location>
</feature>
<feature type="domain" description="ZNFX1" evidence="5">
    <location>
        <begin position="161"/>
        <end position="273"/>
    </location>
</feature>
<feature type="compositionally biased region" description="Low complexity" evidence="2">
    <location>
        <begin position="1187"/>
        <end position="1206"/>
    </location>
</feature>
<dbReference type="Gene3D" id="3.40.50.300">
    <property type="entry name" value="P-loop containing nucleotide triphosphate hydrolases"/>
    <property type="match status" value="3"/>
</dbReference>
<dbReference type="InterPro" id="IPR027417">
    <property type="entry name" value="P-loop_NTPase"/>
</dbReference>
<keyword evidence="7" id="KW-1185">Reference proteome</keyword>
<name>A0A395NJX0_TRIAR</name>
<dbReference type="GO" id="GO:0031048">
    <property type="term" value="P:regulatory ncRNA-mediated heterochromatin formation"/>
    <property type="evidence" value="ECO:0007669"/>
    <property type="project" value="TreeGrafter"/>
</dbReference>
<dbReference type="Pfam" id="PF13086">
    <property type="entry name" value="AAA_11"/>
    <property type="match status" value="1"/>
</dbReference>
<dbReference type="InterPro" id="IPR057373">
    <property type="entry name" value="ZNFX1"/>
</dbReference>
<evidence type="ECO:0000259" key="5">
    <source>
        <dbReference type="Pfam" id="PF25396"/>
    </source>
</evidence>
<keyword evidence="1" id="KW-0067">ATP-binding</keyword>
<evidence type="ECO:0000256" key="1">
    <source>
        <dbReference type="ARBA" id="ARBA00022806"/>
    </source>
</evidence>
<keyword evidence="1" id="KW-0378">Hydrolase</keyword>
<feature type="region of interest" description="Disordered" evidence="2">
    <location>
        <begin position="1047"/>
        <end position="1100"/>
    </location>
</feature>
<dbReference type="GO" id="GO:0004386">
    <property type="term" value="F:helicase activity"/>
    <property type="evidence" value="ECO:0007669"/>
    <property type="project" value="InterPro"/>
</dbReference>
<dbReference type="STRING" id="490622.A0A395NJX0"/>
<feature type="region of interest" description="Disordered" evidence="2">
    <location>
        <begin position="34"/>
        <end position="60"/>
    </location>
</feature>
<dbReference type="CDD" id="cd18808">
    <property type="entry name" value="SF1_C_Upf1"/>
    <property type="match status" value="1"/>
</dbReference>
<dbReference type="Pfam" id="PF13087">
    <property type="entry name" value="AAA_12"/>
    <property type="match status" value="1"/>
</dbReference>
<evidence type="ECO:0000259" key="4">
    <source>
        <dbReference type="Pfam" id="PF13087"/>
    </source>
</evidence>
<evidence type="ECO:0008006" key="8">
    <source>
        <dbReference type="Google" id="ProtNLM"/>
    </source>
</evidence>